<dbReference type="PROSITE" id="PS50110">
    <property type="entry name" value="RESPONSE_REGULATORY"/>
    <property type="match status" value="1"/>
</dbReference>
<feature type="domain" description="Response regulatory" evidence="2">
    <location>
        <begin position="2"/>
        <end position="119"/>
    </location>
</feature>
<reference evidence="4" key="1">
    <citation type="journal article" date="2019" name="Int. J. Syst. Evol. Microbiol.">
        <title>The Global Catalogue of Microorganisms (GCM) 10K type strain sequencing project: providing services to taxonomists for standard genome sequencing and annotation.</title>
        <authorList>
            <consortium name="The Broad Institute Genomics Platform"/>
            <consortium name="The Broad Institute Genome Sequencing Center for Infectious Disease"/>
            <person name="Wu L."/>
            <person name="Ma J."/>
        </authorList>
    </citation>
    <scope>NUCLEOTIDE SEQUENCE [LARGE SCALE GENOMIC DNA]</scope>
    <source>
        <strain evidence="4">KCTC 52473</strain>
    </source>
</reference>
<dbReference type="RefSeq" id="WP_376918610.1">
    <property type="nucleotide sequence ID" value="NZ_JBHRSW010000005.1"/>
</dbReference>
<dbReference type="Pfam" id="PF00072">
    <property type="entry name" value="Response_reg"/>
    <property type="match status" value="1"/>
</dbReference>
<comment type="caution">
    <text evidence="3">The sequence shown here is derived from an EMBL/GenBank/DDBJ whole genome shotgun (WGS) entry which is preliminary data.</text>
</comment>
<dbReference type="InterPro" id="IPR011006">
    <property type="entry name" value="CheY-like_superfamily"/>
</dbReference>
<dbReference type="InterPro" id="IPR051015">
    <property type="entry name" value="EvgA-like"/>
</dbReference>
<dbReference type="PANTHER" id="PTHR45566">
    <property type="entry name" value="HTH-TYPE TRANSCRIPTIONAL REGULATOR YHJB-RELATED"/>
    <property type="match status" value="1"/>
</dbReference>
<dbReference type="SMART" id="SM00448">
    <property type="entry name" value="REC"/>
    <property type="match status" value="1"/>
</dbReference>
<dbReference type="Gene3D" id="3.40.50.2300">
    <property type="match status" value="1"/>
</dbReference>
<gene>
    <name evidence="3" type="ORF">ACFOHL_02435</name>
</gene>
<keyword evidence="1" id="KW-0597">Phosphoprotein</keyword>
<evidence type="ECO:0000256" key="1">
    <source>
        <dbReference type="PROSITE-ProRule" id="PRU00169"/>
    </source>
</evidence>
<sequence>MKIIILDDHALFREGLQYILQAIDRNIEVLQAPSLKDAQYLLSSHAEIELLLIDLDMPVNDGFEALDLFTTLYPTLPCVILSASTKRTDVEKALEHGALGYISKASKGEILRNALKLILSGEIYIPYDIMLSERRQDKNLRVKLTERQLEVMALRPFRSFLSR</sequence>
<accession>A0ABV7FJK6</accession>
<dbReference type="SUPFAM" id="SSF52172">
    <property type="entry name" value="CheY-like"/>
    <property type="match status" value="1"/>
</dbReference>
<evidence type="ECO:0000313" key="3">
    <source>
        <dbReference type="EMBL" id="MFC3120468.1"/>
    </source>
</evidence>
<dbReference type="PANTHER" id="PTHR45566:SF1">
    <property type="entry name" value="HTH-TYPE TRANSCRIPTIONAL REGULATOR YHJB-RELATED"/>
    <property type="match status" value="1"/>
</dbReference>
<evidence type="ECO:0000313" key="4">
    <source>
        <dbReference type="Proteomes" id="UP001595478"/>
    </source>
</evidence>
<dbReference type="Proteomes" id="UP001595478">
    <property type="component" value="Unassembled WGS sequence"/>
</dbReference>
<dbReference type="CDD" id="cd17535">
    <property type="entry name" value="REC_NarL-like"/>
    <property type="match status" value="1"/>
</dbReference>
<keyword evidence="4" id="KW-1185">Reference proteome</keyword>
<dbReference type="InterPro" id="IPR001789">
    <property type="entry name" value="Sig_transdc_resp-reg_receiver"/>
</dbReference>
<dbReference type="EMBL" id="JBHRSW010000005">
    <property type="protein sequence ID" value="MFC3120468.1"/>
    <property type="molecule type" value="Genomic_DNA"/>
</dbReference>
<organism evidence="3 4">
    <name type="scientific">Agaribacter flavus</name>
    <dbReference type="NCBI Taxonomy" id="1902781"/>
    <lineage>
        <taxon>Bacteria</taxon>
        <taxon>Pseudomonadati</taxon>
        <taxon>Pseudomonadota</taxon>
        <taxon>Gammaproteobacteria</taxon>
        <taxon>Alteromonadales</taxon>
        <taxon>Alteromonadaceae</taxon>
        <taxon>Agaribacter</taxon>
    </lineage>
</organism>
<proteinExistence type="predicted"/>
<name>A0ABV7FJK6_9ALTE</name>
<feature type="modified residue" description="4-aspartylphosphate" evidence="1">
    <location>
        <position position="54"/>
    </location>
</feature>
<dbReference type="InterPro" id="IPR058245">
    <property type="entry name" value="NreC/VraR/RcsB-like_REC"/>
</dbReference>
<protein>
    <submittedName>
        <fullName evidence="3">Response regulator transcription factor</fullName>
    </submittedName>
</protein>
<evidence type="ECO:0000259" key="2">
    <source>
        <dbReference type="PROSITE" id="PS50110"/>
    </source>
</evidence>